<feature type="transmembrane region" description="Helical" evidence="1">
    <location>
        <begin position="114"/>
        <end position="147"/>
    </location>
</feature>
<feature type="transmembrane region" description="Helical" evidence="1">
    <location>
        <begin position="204"/>
        <end position="233"/>
    </location>
</feature>
<dbReference type="AlphaFoldDB" id="A0A2H5Y6N5"/>
<evidence type="ECO:0000256" key="1">
    <source>
        <dbReference type="SAM" id="Phobius"/>
    </source>
</evidence>
<keyword evidence="1" id="KW-0472">Membrane</keyword>
<dbReference type="EMBL" id="BEHY01000027">
    <property type="protein sequence ID" value="GBD09116.1"/>
    <property type="molecule type" value="Genomic_DNA"/>
</dbReference>
<accession>A0A2H5Y6N5</accession>
<proteinExistence type="predicted"/>
<evidence type="ECO:0000313" key="3">
    <source>
        <dbReference type="Proteomes" id="UP000236642"/>
    </source>
</evidence>
<keyword evidence="1" id="KW-1133">Transmembrane helix</keyword>
<comment type="caution">
    <text evidence="2">The sequence shown here is derived from an EMBL/GenBank/DDBJ whole genome shotgun (WGS) entry which is preliminary data.</text>
</comment>
<organism evidence="2 3">
    <name type="scientific">Candidatus Thermoflexus japonica</name>
    <dbReference type="NCBI Taxonomy" id="2035417"/>
    <lineage>
        <taxon>Bacteria</taxon>
        <taxon>Bacillati</taxon>
        <taxon>Chloroflexota</taxon>
        <taxon>Thermoflexia</taxon>
        <taxon>Thermoflexales</taxon>
        <taxon>Thermoflexaceae</taxon>
        <taxon>Thermoflexus</taxon>
    </lineage>
</organism>
<protein>
    <submittedName>
        <fullName evidence="2">Uncharacterized protein</fullName>
    </submittedName>
</protein>
<feature type="transmembrane region" description="Helical" evidence="1">
    <location>
        <begin position="12"/>
        <end position="31"/>
    </location>
</feature>
<feature type="transmembrane region" description="Helical" evidence="1">
    <location>
        <begin position="245"/>
        <end position="263"/>
    </location>
</feature>
<keyword evidence="1" id="KW-0812">Transmembrane</keyword>
<name>A0A2H5Y6N5_9CHLR</name>
<reference evidence="3" key="1">
    <citation type="submission" date="2017-09" db="EMBL/GenBank/DDBJ databases">
        <title>Metaegenomics of thermophilic ammonia-oxidizing enrichment culture.</title>
        <authorList>
            <person name="Kato S."/>
            <person name="Suzuki K."/>
        </authorList>
    </citation>
    <scope>NUCLEOTIDE SEQUENCE [LARGE SCALE GENOMIC DNA]</scope>
</reference>
<dbReference type="Proteomes" id="UP000236642">
    <property type="component" value="Unassembled WGS sequence"/>
</dbReference>
<evidence type="ECO:0000313" key="2">
    <source>
        <dbReference type="EMBL" id="GBD09116.1"/>
    </source>
</evidence>
<sequence>MQPGERRGFPLLVVFGKGEATLILMAAWMAGGSPPSGSWLLGAWLLAEAGWPALRWLLLELPRDGWPLSLEPLPSLSLPYLQSDSPADAFLRTLWRLARRISVWAREVPEFPGALATALIALGMGIGLVGGVGAWLTLGVGMALLLGRRLGHPGIGEGIWRWVFGAFPWWLGLAGGGLSGPAWLAGIPIGLAQVGFQRPAVGWVAWPLWVAWAVALGHGPGAYGLALVGLLLMEDKVFRSRRARGILWALALVLTAWILRTFST</sequence>
<feature type="transmembrane region" description="Helical" evidence="1">
    <location>
        <begin position="159"/>
        <end position="184"/>
    </location>
</feature>
<gene>
    <name evidence="2" type="ORF">HRbin22_01363</name>
</gene>